<evidence type="ECO:0000256" key="3">
    <source>
        <dbReference type="ARBA" id="ARBA00022801"/>
    </source>
</evidence>
<keyword evidence="3" id="KW-0378">Hydrolase</keyword>
<dbReference type="InterPro" id="IPR029058">
    <property type="entry name" value="AB_hydrolase_fold"/>
</dbReference>
<keyword evidence="6" id="KW-1185">Reference proteome</keyword>
<gene>
    <name evidence="5" type="ORF">DPMN_153472</name>
</gene>
<evidence type="ECO:0000313" key="5">
    <source>
        <dbReference type="EMBL" id="KAH3799854.1"/>
    </source>
</evidence>
<dbReference type="AlphaFoldDB" id="A0A9D4FIP7"/>
<dbReference type="InterPro" id="IPR003140">
    <property type="entry name" value="PLipase/COase/thioEstase"/>
</dbReference>
<reference evidence="5" key="2">
    <citation type="submission" date="2020-11" db="EMBL/GenBank/DDBJ databases">
        <authorList>
            <person name="McCartney M.A."/>
            <person name="Auch B."/>
            <person name="Kono T."/>
            <person name="Mallez S."/>
            <person name="Becker A."/>
            <person name="Gohl D.M."/>
            <person name="Silverstein K.A.T."/>
            <person name="Koren S."/>
            <person name="Bechman K.B."/>
            <person name="Herman A."/>
            <person name="Abrahante J.E."/>
            <person name="Garbe J."/>
        </authorList>
    </citation>
    <scope>NUCLEOTIDE SEQUENCE</scope>
    <source>
        <strain evidence="5">Duluth1</strain>
        <tissue evidence="5">Whole animal</tissue>
    </source>
</reference>
<dbReference type="OrthoDB" id="2418081at2759"/>
<evidence type="ECO:0000256" key="1">
    <source>
        <dbReference type="ARBA" id="ARBA00006499"/>
    </source>
</evidence>
<dbReference type="PANTHER" id="PTHR10655">
    <property type="entry name" value="LYSOPHOSPHOLIPASE-RELATED"/>
    <property type="match status" value="1"/>
</dbReference>
<evidence type="ECO:0000259" key="4">
    <source>
        <dbReference type="Pfam" id="PF02230"/>
    </source>
</evidence>
<proteinExistence type="inferred from homology"/>
<dbReference type="GO" id="GO:0005737">
    <property type="term" value="C:cytoplasm"/>
    <property type="evidence" value="ECO:0007669"/>
    <property type="project" value="TreeGrafter"/>
</dbReference>
<comment type="similarity">
    <text evidence="1">Belongs to the AB hydrolase superfamily. AB hydrolase 2 family.</text>
</comment>
<dbReference type="InterPro" id="IPR050565">
    <property type="entry name" value="LYPA1-2/EST-like"/>
</dbReference>
<dbReference type="SUPFAM" id="SSF53474">
    <property type="entry name" value="alpha/beta-Hydrolases"/>
    <property type="match status" value="1"/>
</dbReference>
<dbReference type="GO" id="GO:0052689">
    <property type="term" value="F:carboxylic ester hydrolase activity"/>
    <property type="evidence" value="ECO:0007669"/>
    <property type="project" value="TreeGrafter"/>
</dbReference>
<evidence type="ECO:0000313" key="6">
    <source>
        <dbReference type="Proteomes" id="UP000828390"/>
    </source>
</evidence>
<dbReference type="PANTHER" id="PTHR10655:SF17">
    <property type="entry name" value="LYSOPHOSPHOLIPASE-LIKE PROTEIN 1"/>
    <property type="match status" value="1"/>
</dbReference>
<reference evidence="5" key="1">
    <citation type="journal article" date="2019" name="bioRxiv">
        <title>The Genome of the Zebra Mussel, Dreissena polymorpha: A Resource for Invasive Species Research.</title>
        <authorList>
            <person name="McCartney M.A."/>
            <person name="Auch B."/>
            <person name="Kono T."/>
            <person name="Mallez S."/>
            <person name="Zhang Y."/>
            <person name="Obille A."/>
            <person name="Becker A."/>
            <person name="Abrahante J.E."/>
            <person name="Garbe J."/>
            <person name="Badalamenti J.P."/>
            <person name="Herman A."/>
            <person name="Mangelson H."/>
            <person name="Liachko I."/>
            <person name="Sullivan S."/>
            <person name="Sone E.D."/>
            <person name="Koren S."/>
            <person name="Silverstein K.A.T."/>
            <person name="Beckman K.B."/>
            <person name="Gohl D.M."/>
        </authorList>
    </citation>
    <scope>NUCLEOTIDE SEQUENCE</scope>
    <source>
        <strain evidence="5">Duluth1</strain>
        <tissue evidence="5">Whole animal</tissue>
    </source>
</reference>
<accession>A0A9D4FIP7</accession>
<dbReference type="EC" id="3.1.2.22" evidence="2"/>
<dbReference type="Gene3D" id="3.40.50.1820">
    <property type="entry name" value="alpha/beta hydrolase"/>
    <property type="match status" value="1"/>
</dbReference>
<feature type="domain" description="Phospholipase/carboxylesterase/thioesterase" evidence="4">
    <location>
        <begin position="13"/>
        <end position="226"/>
    </location>
</feature>
<dbReference type="EMBL" id="JAIWYP010000007">
    <property type="protein sequence ID" value="KAH3799854.1"/>
    <property type="molecule type" value="Genomic_DNA"/>
</dbReference>
<evidence type="ECO:0000256" key="2">
    <source>
        <dbReference type="ARBA" id="ARBA00012423"/>
    </source>
</evidence>
<sequence length="235" mass="26099">MAAPMERFVTRIVKQTCEKATGSVIFLHGSGDTGIGIQEWVNSISGAKELRFPHLRILYPTAPPRPYTPNMGNLSTVWYDRKQISPFAHDDESVATMAAMLQELVQCEVDRGIPLNRIIIGGFSMGGGMALQLGYKYLRGLAGVFALSSFLSQESLVYKALQADASNIPPLFQSHGEQDTLVAYSWGRDTYKRLTSLGVQGEFHSVPDLLHELDRQTLNRLCDWIQAREPPTSLL</sequence>
<dbReference type="Proteomes" id="UP000828390">
    <property type="component" value="Unassembled WGS sequence"/>
</dbReference>
<organism evidence="5 6">
    <name type="scientific">Dreissena polymorpha</name>
    <name type="common">Zebra mussel</name>
    <name type="synonym">Mytilus polymorpha</name>
    <dbReference type="NCBI Taxonomy" id="45954"/>
    <lineage>
        <taxon>Eukaryota</taxon>
        <taxon>Metazoa</taxon>
        <taxon>Spiralia</taxon>
        <taxon>Lophotrochozoa</taxon>
        <taxon>Mollusca</taxon>
        <taxon>Bivalvia</taxon>
        <taxon>Autobranchia</taxon>
        <taxon>Heteroconchia</taxon>
        <taxon>Euheterodonta</taxon>
        <taxon>Imparidentia</taxon>
        <taxon>Neoheterodontei</taxon>
        <taxon>Myida</taxon>
        <taxon>Dreissenoidea</taxon>
        <taxon>Dreissenidae</taxon>
        <taxon>Dreissena</taxon>
    </lineage>
</organism>
<name>A0A9D4FIP7_DREPO</name>
<dbReference type="Pfam" id="PF02230">
    <property type="entry name" value="Abhydrolase_2"/>
    <property type="match status" value="1"/>
</dbReference>
<protein>
    <recommendedName>
        <fullName evidence="2">palmitoyl-protein hydrolase</fullName>
        <ecNumber evidence="2">3.1.2.22</ecNumber>
    </recommendedName>
</protein>
<dbReference type="GO" id="GO:0008474">
    <property type="term" value="F:palmitoyl-(protein) hydrolase activity"/>
    <property type="evidence" value="ECO:0007669"/>
    <property type="project" value="UniProtKB-EC"/>
</dbReference>
<comment type="caution">
    <text evidence="5">The sequence shown here is derived from an EMBL/GenBank/DDBJ whole genome shotgun (WGS) entry which is preliminary data.</text>
</comment>